<evidence type="ECO:0000256" key="1">
    <source>
        <dbReference type="SAM" id="MobiDB-lite"/>
    </source>
</evidence>
<dbReference type="EMBL" id="JARKHS020027897">
    <property type="protein sequence ID" value="KAK8764949.1"/>
    <property type="molecule type" value="Genomic_DNA"/>
</dbReference>
<sequence length="728" mass="81451">MADIIVNDTVAKNMDISQEATDADARAADAGVAADAGGADAEAAVLPAAKEKDSGDAASDVPRDREPTPKPVKRSRSRRSDTPAPTGKGMESLPAKTDKPPVKQRITSYPPAKKNTGPCRQDADNVEPVFNVPYPIEAPKSMSSRFRRYLKMRDTDTFLTNEQYETIVVGIRPQVEKLYTEAKPHPLPEQFPSRDIPASWKIEKLKVEFNSTDFDTLIFVTFAFMLFHLRPSDFAKVERYFKPFVCTSLKKKYVFNHNVLCIQEHIRKSFSRNPHIFIPRDSDDEVVQPVLLAPLSPDNKYKLMLINGWTTPYFYPFVVDVENIGYKRLIDMIIATYVTTPSYTTDDIKCKIVKRLVYAGTVYKWHLQCMVKDIDGCIKFNDYRNREAWITDGVIDGVAVEIIMSSIRVMLTTMHVPFVGDLTNAVMHSLDNVARLPVAMIGPYYSIHAHICTSSLVKETVPGKYESTQSGPMYQLPPVPAFANHNYQCIRNMNVYLKTLEADPELQAYAQTIANGEVPPPPLPERIQPEPMLYDAANRPICVADPSTTQDDALMRDRIGRYIGINTAHARQAANMTFPINEPSSPPNDNFGIVETESTPMPYSIPTEPIYPYCIITEEAGTVNIDGPVHKKSKLSNSDVVVVSPLSTNSEFDSTTESVVDTPMCYLSPSSVVSPATNQDSSELFIDHDNVNIAVHDIELPPLEYTTSQDDSLLGEKKKKRKYTKRSK</sequence>
<reference evidence="2 3" key="1">
    <citation type="journal article" date="2023" name="Arcadia Sci">
        <title>De novo assembly of a long-read Amblyomma americanum tick genome.</title>
        <authorList>
            <person name="Chou S."/>
            <person name="Poskanzer K.E."/>
            <person name="Rollins M."/>
            <person name="Thuy-Boun P.S."/>
        </authorList>
    </citation>
    <scope>NUCLEOTIDE SEQUENCE [LARGE SCALE GENOMIC DNA]</scope>
    <source>
        <strain evidence="2">F_SG_1</strain>
        <tissue evidence="2">Salivary glands</tissue>
    </source>
</reference>
<name>A0AAQ4DR59_AMBAM</name>
<feature type="compositionally biased region" description="Low complexity" evidence="1">
    <location>
        <begin position="28"/>
        <end position="48"/>
    </location>
</feature>
<proteinExistence type="predicted"/>
<feature type="region of interest" description="Disordered" evidence="1">
    <location>
        <begin position="709"/>
        <end position="728"/>
    </location>
</feature>
<keyword evidence="3" id="KW-1185">Reference proteome</keyword>
<comment type="caution">
    <text evidence="2">The sequence shown here is derived from an EMBL/GenBank/DDBJ whole genome shotgun (WGS) entry which is preliminary data.</text>
</comment>
<evidence type="ECO:0000313" key="3">
    <source>
        <dbReference type="Proteomes" id="UP001321473"/>
    </source>
</evidence>
<feature type="compositionally biased region" description="Basic and acidic residues" evidence="1">
    <location>
        <begin position="49"/>
        <end position="68"/>
    </location>
</feature>
<gene>
    <name evidence="2" type="ORF">V5799_032439</name>
</gene>
<protein>
    <submittedName>
        <fullName evidence="2">Uncharacterized protein</fullName>
    </submittedName>
</protein>
<accession>A0AAQ4DR59</accession>
<organism evidence="2 3">
    <name type="scientific">Amblyomma americanum</name>
    <name type="common">Lone star tick</name>
    <dbReference type="NCBI Taxonomy" id="6943"/>
    <lineage>
        <taxon>Eukaryota</taxon>
        <taxon>Metazoa</taxon>
        <taxon>Ecdysozoa</taxon>
        <taxon>Arthropoda</taxon>
        <taxon>Chelicerata</taxon>
        <taxon>Arachnida</taxon>
        <taxon>Acari</taxon>
        <taxon>Parasitiformes</taxon>
        <taxon>Ixodida</taxon>
        <taxon>Ixodoidea</taxon>
        <taxon>Ixodidae</taxon>
        <taxon>Amblyomminae</taxon>
        <taxon>Amblyomma</taxon>
    </lineage>
</organism>
<feature type="region of interest" description="Disordered" evidence="1">
    <location>
        <begin position="1"/>
        <end position="124"/>
    </location>
</feature>
<dbReference type="Proteomes" id="UP001321473">
    <property type="component" value="Unassembled WGS sequence"/>
</dbReference>
<dbReference type="AlphaFoldDB" id="A0AAQ4DR59"/>
<feature type="compositionally biased region" description="Basic residues" evidence="1">
    <location>
        <begin position="717"/>
        <end position="728"/>
    </location>
</feature>
<evidence type="ECO:0000313" key="2">
    <source>
        <dbReference type="EMBL" id="KAK8764949.1"/>
    </source>
</evidence>